<dbReference type="AlphaFoldDB" id="A0A0F9BB07"/>
<proteinExistence type="predicted"/>
<keyword evidence="1" id="KW-0472">Membrane</keyword>
<gene>
    <name evidence="2" type="ORF">LCGC14_2468560</name>
</gene>
<accession>A0A0F9BB07</accession>
<organism evidence="2">
    <name type="scientific">marine sediment metagenome</name>
    <dbReference type="NCBI Taxonomy" id="412755"/>
    <lineage>
        <taxon>unclassified sequences</taxon>
        <taxon>metagenomes</taxon>
        <taxon>ecological metagenomes</taxon>
    </lineage>
</organism>
<name>A0A0F9BB07_9ZZZZ</name>
<dbReference type="EMBL" id="LAZR01038601">
    <property type="protein sequence ID" value="KKL19129.1"/>
    <property type="molecule type" value="Genomic_DNA"/>
</dbReference>
<reference evidence="2" key="1">
    <citation type="journal article" date="2015" name="Nature">
        <title>Complex archaea that bridge the gap between prokaryotes and eukaryotes.</title>
        <authorList>
            <person name="Spang A."/>
            <person name="Saw J.H."/>
            <person name="Jorgensen S.L."/>
            <person name="Zaremba-Niedzwiedzka K."/>
            <person name="Martijn J."/>
            <person name="Lind A.E."/>
            <person name="van Eijk R."/>
            <person name="Schleper C."/>
            <person name="Guy L."/>
            <person name="Ettema T.J."/>
        </authorList>
    </citation>
    <scope>NUCLEOTIDE SEQUENCE</scope>
</reference>
<comment type="caution">
    <text evidence="2">The sequence shown here is derived from an EMBL/GenBank/DDBJ whole genome shotgun (WGS) entry which is preliminary data.</text>
</comment>
<evidence type="ECO:0000313" key="2">
    <source>
        <dbReference type="EMBL" id="KKL19129.1"/>
    </source>
</evidence>
<feature type="transmembrane region" description="Helical" evidence="1">
    <location>
        <begin position="7"/>
        <end position="28"/>
    </location>
</feature>
<protein>
    <submittedName>
        <fullName evidence="2">Uncharacterized protein</fullName>
    </submittedName>
</protein>
<feature type="transmembrane region" description="Helical" evidence="1">
    <location>
        <begin position="34"/>
        <end position="55"/>
    </location>
</feature>
<keyword evidence="1" id="KW-1133">Transmembrane helix</keyword>
<evidence type="ECO:0000256" key="1">
    <source>
        <dbReference type="SAM" id="Phobius"/>
    </source>
</evidence>
<sequence length="66" mass="6913">MPTTRLVRRAVMVAFLAVVLGALIGWYTGRDPNALLGILGAVVAAMGVGEASNVGRRATTKTELMK</sequence>
<keyword evidence="1" id="KW-0812">Transmembrane</keyword>